<evidence type="ECO:0000256" key="1">
    <source>
        <dbReference type="ARBA" id="ARBA00004496"/>
    </source>
</evidence>
<evidence type="ECO:0000256" key="3">
    <source>
        <dbReference type="ARBA" id="ARBA00022912"/>
    </source>
</evidence>
<dbReference type="SMART" id="SM00577">
    <property type="entry name" value="CPDc"/>
    <property type="match status" value="1"/>
</dbReference>
<evidence type="ECO:0000256" key="4">
    <source>
        <dbReference type="ARBA" id="ARBA00023015"/>
    </source>
</evidence>
<feature type="compositionally biased region" description="Polar residues" evidence="9">
    <location>
        <begin position="359"/>
        <end position="377"/>
    </location>
</feature>
<dbReference type="CDD" id="cd07521">
    <property type="entry name" value="HAD_FCP1-like"/>
    <property type="match status" value="1"/>
</dbReference>
<evidence type="ECO:0000256" key="2">
    <source>
        <dbReference type="ARBA" id="ARBA00022490"/>
    </source>
</evidence>
<dbReference type="Proteomes" id="UP001228049">
    <property type="component" value="Unassembled WGS sequence"/>
</dbReference>
<dbReference type="InterPro" id="IPR023334">
    <property type="entry name" value="REKLES_domain"/>
</dbReference>
<feature type="region of interest" description="Disordered" evidence="9">
    <location>
        <begin position="404"/>
        <end position="451"/>
    </location>
</feature>
<dbReference type="SMART" id="SM01014">
    <property type="entry name" value="ARID"/>
    <property type="match status" value="1"/>
</dbReference>
<dbReference type="NCBIfam" id="TIGR02251">
    <property type="entry name" value="HIF-SF_euk"/>
    <property type="match status" value="1"/>
</dbReference>
<feature type="domain" description="FCP1 homology" evidence="10">
    <location>
        <begin position="740"/>
        <end position="899"/>
    </location>
</feature>
<feature type="domain" description="REKLES" evidence="12">
    <location>
        <begin position="421"/>
        <end position="520"/>
    </location>
</feature>
<name>A0AAD9C9B1_DISEL</name>
<dbReference type="InterPro" id="IPR004274">
    <property type="entry name" value="FCP1_dom"/>
</dbReference>
<keyword evidence="7 8" id="KW-0539">Nucleus</keyword>
<dbReference type="FunFam" id="3.40.50.1000:FF:000093">
    <property type="entry name" value="NLI interacting factor-like phosphatase family protein"/>
    <property type="match status" value="1"/>
</dbReference>
<dbReference type="EMBL" id="JASDAP010000009">
    <property type="protein sequence ID" value="KAK1897433.1"/>
    <property type="molecule type" value="Genomic_DNA"/>
</dbReference>
<gene>
    <name evidence="13" type="ORF">KUDE01_016965</name>
</gene>
<dbReference type="Pfam" id="PF01388">
    <property type="entry name" value="ARID"/>
    <property type="match status" value="1"/>
</dbReference>
<feature type="compositionally biased region" description="Polar residues" evidence="9">
    <location>
        <begin position="720"/>
        <end position="731"/>
    </location>
</feature>
<protein>
    <recommendedName>
        <fullName evidence="8">AT-rich interactive domain-containing protein 3</fullName>
        <shortName evidence="8">ARID domain-containing protein</shortName>
    </recommendedName>
</protein>
<evidence type="ECO:0000259" key="10">
    <source>
        <dbReference type="PROSITE" id="PS50969"/>
    </source>
</evidence>
<comment type="subunit">
    <text evidence="8">Homodimer.</text>
</comment>
<dbReference type="SMART" id="SM00501">
    <property type="entry name" value="BRIGHT"/>
    <property type="match status" value="1"/>
</dbReference>
<feature type="domain" description="ARID" evidence="11">
    <location>
        <begin position="244"/>
        <end position="336"/>
    </location>
</feature>
<organism evidence="13 14">
    <name type="scientific">Dissostichus eleginoides</name>
    <name type="common">Patagonian toothfish</name>
    <name type="synonym">Dissostichus amissus</name>
    <dbReference type="NCBI Taxonomy" id="100907"/>
    <lineage>
        <taxon>Eukaryota</taxon>
        <taxon>Metazoa</taxon>
        <taxon>Chordata</taxon>
        <taxon>Craniata</taxon>
        <taxon>Vertebrata</taxon>
        <taxon>Euteleostomi</taxon>
        <taxon>Actinopterygii</taxon>
        <taxon>Neopterygii</taxon>
        <taxon>Teleostei</taxon>
        <taxon>Neoteleostei</taxon>
        <taxon>Acanthomorphata</taxon>
        <taxon>Eupercaria</taxon>
        <taxon>Perciformes</taxon>
        <taxon>Notothenioidei</taxon>
        <taxon>Nototheniidae</taxon>
        <taxon>Dissostichus</taxon>
    </lineage>
</organism>
<feature type="compositionally biased region" description="Gly residues" evidence="9">
    <location>
        <begin position="411"/>
        <end position="436"/>
    </location>
</feature>
<evidence type="ECO:0000313" key="13">
    <source>
        <dbReference type="EMBL" id="KAK1897433.1"/>
    </source>
</evidence>
<dbReference type="InterPro" id="IPR001606">
    <property type="entry name" value="ARID_dom"/>
</dbReference>
<evidence type="ECO:0000256" key="9">
    <source>
        <dbReference type="SAM" id="MobiDB-lite"/>
    </source>
</evidence>
<accession>A0AAD9C9B1</accession>
<dbReference type="PROSITE" id="PS51011">
    <property type="entry name" value="ARID"/>
    <property type="match status" value="1"/>
</dbReference>
<dbReference type="GO" id="GO:0003677">
    <property type="term" value="F:DNA binding"/>
    <property type="evidence" value="ECO:0007669"/>
    <property type="project" value="UniProtKB-UniRule"/>
</dbReference>
<dbReference type="PROSITE" id="PS51486">
    <property type="entry name" value="REKLES"/>
    <property type="match status" value="1"/>
</dbReference>
<feature type="region of interest" description="Disordered" evidence="9">
    <location>
        <begin position="1"/>
        <end position="36"/>
    </location>
</feature>
<dbReference type="SUPFAM" id="SSF46774">
    <property type="entry name" value="ARID-like"/>
    <property type="match status" value="1"/>
</dbReference>
<feature type="region of interest" description="Disordered" evidence="9">
    <location>
        <begin position="720"/>
        <end position="739"/>
    </location>
</feature>
<dbReference type="CDD" id="cd16878">
    <property type="entry name" value="ARID_ARID3A"/>
    <property type="match status" value="1"/>
</dbReference>
<dbReference type="PROSITE" id="PS50969">
    <property type="entry name" value="FCP1"/>
    <property type="match status" value="1"/>
</dbReference>
<dbReference type="Gene3D" id="3.40.50.1000">
    <property type="entry name" value="HAD superfamily/HAD-like"/>
    <property type="match status" value="1"/>
</dbReference>
<comment type="function">
    <text evidence="8">Transcription factor.</text>
</comment>
<evidence type="ECO:0000256" key="7">
    <source>
        <dbReference type="ARBA" id="ARBA00023242"/>
    </source>
</evidence>
<feature type="compositionally biased region" description="Basic and acidic residues" evidence="9">
    <location>
        <begin position="440"/>
        <end position="451"/>
    </location>
</feature>
<evidence type="ECO:0000256" key="8">
    <source>
        <dbReference type="RuleBase" id="RU369100"/>
    </source>
</evidence>
<evidence type="ECO:0000256" key="5">
    <source>
        <dbReference type="ARBA" id="ARBA00023125"/>
    </source>
</evidence>
<feature type="region of interest" description="Disordered" evidence="9">
    <location>
        <begin position="349"/>
        <end position="379"/>
    </location>
</feature>
<dbReference type="AlphaFoldDB" id="A0AAD9C9B1"/>
<proteinExistence type="predicted"/>
<dbReference type="Gene3D" id="1.10.150.60">
    <property type="entry name" value="ARID DNA-binding domain"/>
    <property type="match status" value="1"/>
</dbReference>
<dbReference type="InterPro" id="IPR023214">
    <property type="entry name" value="HAD_sf"/>
</dbReference>
<keyword evidence="14" id="KW-1185">Reference proteome</keyword>
<dbReference type="GO" id="GO:0004721">
    <property type="term" value="F:phosphoprotein phosphatase activity"/>
    <property type="evidence" value="ECO:0007669"/>
    <property type="project" value="UniProtKB-KW"/>
</dbReference>
<keyword evidence="5 8" id="KW-0238">DNA-binding</keyword>
<feature type="region of interest" description="Disordered" evidence="9">
    <location>
        <begin position="556"/>
        <end position="615"/>
    </location>
</feature>
<keyword evidence="6" id="KW-0804">Transcription</keyword>
<dbReference type="GO" id="GO:0006357">
    <property type="term" value="P:regulation of transcription by RNA polymerase II"/>
    <property type="evidence" value="ECO:0007669"/>
    <property type="project" value="InterPro"/>
</dbReference>
<dbReference type="InterPro" id="IPR045147">
    <property type="entry name" value="ARI3A/B/C"/>
</dbReference>
<dbReference type="FunFam" id="1.10.150.60:FF:000006">
    <property type="entry name" value="AT-rich interactive domain-containing protein 3A"/>
    <property type="match status" value="1"/>
</dbReference>
<dbReference type="GO" id="GO:0005634">
    <property type="term" value="C:nucleus"/>
    <property type="evidence" value="ECO:0007669"/>
    <property type="project" value="UniProtKB-SubCell"/>
</dbReference>
<comment type="subcellular location">
    <subcellularLocation>
        <location evidence="1">Cytoplasm</location>
    </subcellularLocation>
    <subcellularLocation>
        <location evidence="8">Nucleus</location>
    </subcellularLocation>
</comment>
<evidence type="ECO:0000259" key="11">
    <source>
        <dbReference type="PROSITE" id="PS51011"/>
    </source>
</evidence>
<dbReference type="InterPro" id="IPR036431">
    <property type="entry name" value="ARID_dom_sf"/>
</dbReference>
<sequence length="923" mass="103334">MPHHKKRLAIAQQKDRPLSTAWPRTGAHSLGEGGEGRQLNVVPLSPEMKLQAVMENLHRQQRAKLLMEQQLQQQAAAQHSQVRTIVGGRDEPMGSPAPEAEQAQMAALAAMRAAAAGLQRVSDSPIKRKWDEEDFEGEMEEDFDDDLAEEGLPTGHEAVAPGKGILLLPHRQLHPHSQLLKARPSVDQEPRVAIMPPHATQSHLSGQDHGEWTYEEQFRQVIVRCKGACRRYPSLLSLYELDRDPKRKEFLDDLFSFMQKRGTPVNRIPIMAKQVLDLYMLYRLVTEKGGLVEVINKKLWREITKGLNLPTSITSAAFTLRTQYMKYLYPYECDKRSLSNPNELQAAIDSNRREGRRQSFGSSLFTYSPNGTPTMLSSPKLPSASVGLTMGTNGASLIHNHKIKKGEHNGGDAGGGHSGDNGCSDGGSGAAQGQTGGRRATREEDGAAAEEHQRLLQRALQHNLLAMTAQLPMNIRINNQESRQNSALNLTTNGTGSISMSVELNGVMYTGVLFAQAAAGAALSGAVGSSVSNKTKYNETQVSKNHYDILLGAAEKHPPKVQQSETNQLIMDRKPSANQESIGTPESKDTETSDNDSQYSYDQIPPITRRPLLRGRQRKRAIAVDDGESDLAFKYPHRPIMQRERILSEIDPVSPRNTTSRNIYSPIVRFLTPTKENVKRDGSGDVLMSPEQGVFGFGSIELLSGEEDEDIFSPSTFVKNIPSQSQHSRPQITDIPPKTRSTPEATLVVDLEETLMFSSLNVIEEAEFTFNTAFQDHQYKVYMILRPHVKEFLQAMAKNYEMFVYTCAKKEYAEKILDILDPQRKLFRHRLYQDDCACVLGHYIKDLGVLGRDLAKTVVLDNAPHTYPYHLMNTIPIKSWSGKSEDRELQKLVPYMEKMSAAEDFREVLKKRKDHFHRLLSED</sequence>
<keyword evidence="2" id="KW-0963">Cytoplasm</keyword>
<evidence type="ECO:0000313" key="14">
    <source>
        <dbReference type="Proteomes" id="UP001228049"/>
    </source>
</evidence>
<keyword evidence="4 8" id="KW-0805">Transcription regulation</keyword>
<dbReference type="PANTHER" id="PTHR15348">
    <property type="entry name" value="AT-RICH INTERACTIVE DOMAIN-CONTAINING PROTEIN ARID DOMAIN- CONTAINING PROTEIN DEAD RINGER PROTEIN B-CELL REGULATOR OF IGH TRANSCRIPTION BRIGHT"/>
    <property type="match status" value="1"/>
</dbReference>
<keyword evidence="3" id="KW-0378">Hydrolase</keyword>
<dbReference type="GO" id="GO:0005737">
    <property type="term" value="C:cytoplasm"/>
    <property type="evidence" value="ECO:0007669"/>
    <property type="project" value="UniProtKB-SubCell"/>
</dbReference>
<dbReference type="InterPro" id="IPR011948">
    <property type="entry name" value="Dullard_phosphatase"/>
</dbReference>
<dbReference type="Pfam" id="PF03031">
    <property type="entry name" value="NIF"/>
    <property type="match status" value="1"/>
</dbReference>
<comment type="caution">
    <text evidence="13">The sequence shown here is derived from an EMBL/GenBank/DDBJ whole genome shotgun (WGS) entry which is preliminary data.</text>
</comment>
<dbReference type="PANTHER" id="PTHR15348:SF1">
    <property type="entry name" value="AT-RICH INTERACTIVE DOMAIN-CONTAINING PROTEIN 3A"/>
    <property type="match status" value="1"/>
</dbReference>
<keyword evidence="3" id="KW-0904">Protein phosphatase</keyword>
<reference evidence="13" key="1">
    <citation type="submission" date="2023-04" db="EMBL/GenBank/DDBJ databases">
        <title>Chromosome-level genome of Chaenocephalus aceratus.</title>
        <authorList>
            <person name="Park H."/>
        </authorList>
    </citation>
    <scope>NUCLEOTIDE SEQUENCE</scope>
    <source>
        <strain evidence="13">DE</strain>
        <tissue evidence="13">Muscle</tissue>
    </source>
</reference>
<dbReference type="SUPFAM" id="SSF56784">
    <property type="entry name" value="HAD-like"/>
    <property type="match status" value="1"/>
</dbReference>
<evidence type="ECO:0000256" key="6">
    <source>
        <dbReference type="ARBA" id="ARBA00023163"/>
    </source>
</evidence>
<evidence type="ECO:0000259" key="12">
    <source>
        <dbReference type="PROSITE" id="PS51486"/>
    </source>
</evidence>
<dbReference type="InterPro" id="IPR036412">
    <property type="entry name" value="HAD-like_sf"/>
</dbReference>